<protein>
    <submittedName>
        <fullName evidence="3">Uncharacterized protein</fullName>
    </submittedName>
</protein>
<keyword evidence="2" id="KW-1133">Transmembrane helix</keyword>
<dbReference type="OrthoDB" id="5950457at2759"/>
<feature type="compositionally biased region" description="Polar residues" evidence="1">
    <location>
        <begin position="247"/>
        <end position="261"/>
    </location>
</feature>
<dbReference type="Proteomes" id="UP000594262">
    <property type="component" value="Unplaced"/>
</dbReference>
<proteinExistence type="predicted"/>
<dbReference type="AlphaFoldDB" id="A0A7M5UPU4"/>
<feature type="transmembrane region" description="Helical" evidence="2">
    <location>
        <begin position="205"/>
        <end position="225"/>
    </location>
</feature>
<feature type="region of interest" description="Disordered" evidence="1">
    <location>
        <begin position="236"/>
        <end position="261"/>
    </location>
</feature>
<evidence type="ECO:0000313" key="3">
    <source>
        <dbReference type="EnsemblMetazoa" id="CLYHEMP003879.1"/>
    </source>
</evidence>
<dbReference type="EnsemblMetazoa" id="CLYHEMT003879.1">
    <property type="protein sequence ID" value="CLYHEMP003879.1"/>
    <property type="gene ID" value="CLYHEMG003879"/>
</dbReference>
<organism evidence="3 4">
    <name type="scientific">Clytia hemisphaerica</name>
    <dbReference type="NCBI Taxonomy" id="252671"/>
    <lineage>
        <taxon>Eukaryota</taxon>
        <taxon>Metazoa</taxon>
        <taxon>Cnidaria</taxon>
        <taxon>Hydrozoa</taxon>
        <taxon>Hydroidolina</taxon>
        <taxon>Leptothecata</taxon>
        <taxon>Obeliida</taxon>
        <taxon>Clytiidae</taxon>
        <taxon>Clytia</taxon>
    </lineage>
</organism>
<keyword evidence="2" id="KW-0812">Transmembrane</keyword>
<keyword evidence="2" id="KW-0472">Membrane</keyword>
<accession>A0A7M5UPU4</accession>
<name>A0A7M5UPU4_9CNID</name>
<sequence>MVICISDDYEYGSHYSIPFGGFFTCDIGNPMAMTNPPGDARDWPKGCPQGYTQHLAMIDQGCEINYCIKANSLSVNGFSNVKRPPFRSKPKVNMNITVPLTIINDNTGKIWLKNPKNQQWILVTKSFVLDRLAERGITDLAQIGIKNIAEDEIQNNAERKMSMSAIDILKRALVNESPANKKEAQIYKSTGSIKGDSQPVSNGTAVGITIGVIAILLVIVFMVFAKCQRKKNQKKGFTEIGTGGSNGPFNSMQTSHEYQAM</sequence>
<keyword evidence="4" id="KW-1185">Reference proteome</keyword>
<evidence type="ECO:0000256" key="2">
    <source>
        <dbReference type="SAM" id="Phobius"/>
    </source>
</evidence>
<reference evidence="3" key="1">
    <citation type="submission" date="2021-01" db="UniProtKB">
        <authorList>
            <consortium name="EnsemblMetazoa"/>
        </authorList>
    </citation>
    <scope>IDENTIFICATION</scope>
</reference>
<evidence type="ECO:0000313" key="4">
    <source>
        <dbReference type="Proteomes" id="UP000594262"/>
    </source>
</evidence>
<evidence type="ECO:0000256" key="1">
    <source>
        <dbReference type="SAM" id="MobiDB-lite"/>
    </source>
</evidence>